<dbReference type="PANTHER" id="PTHR43580:SF2">
    <property type="entry name" value="CYTOKINE-LIKE NUCLEAR FACTOR N-PAC"/>
    <property type="match status" value="1"/>
</dbReference>
<dbReference type="Pfam" id="PF03446">
    <property type="entry name" value="NAD_binding_2"/>
    <property type="match status" value="1"/>
</dbReference>
<evidence type="ECO:0000256" key="2">
    <source>
        <dbReference type="ARBA" id="ARBA00023002"/>
    </source>
</evidence>
<evidence type="ECO:0000259" key="5">
    <source>
        <dbReference type="Pfam" id="PF03446"/>
    </source>
</evidence>
<feature type="active site" evidence="4">
    <location>
        <position position="175"/>
    </location>
</feature>
<comment type="caution">
    <text evidence="7">The sequence shown here is derived from an EMBL/GenBank/DDBJ whole genome shotgun (WGS) entry which is preliminary data.</text>
</comment>
<proteinExistence type="inferred from homology"/>
<comment type="similarity">
    <text evidence="1">Belongs to the HIBADH-related family.</text>
</comment>
<dbReference type="InterPro" id="IPR013328">
    <property type="entry name" value="6PGD_dom2"/>
</dbReference>
<dbReference type="GO" id="GO:0051287">
    <property type="term" value="F:NAD binding"/>
    <property type="evidence" value="ECO:0007669"/>
    <property type="project" value="InterPro"/>
</dbReference>
<reference evidence="7 8" key="1">
    <citation type="submission" date="2018-09" db="EMBL/GenBank/DDBJ databases">
        <title>YIM PH21274 draft genome.</title>
        <authorList>
            <person name="Miao C."/>
        </authorList>
    </citation>
    <scope>NUCLEOTIDE SEQUENCE [LARGE SCALE GENOMIC DNA]</scope>
    <source>
        <strain evidence="7 8">YIM PH 21724</strain>
    </source>
</reference>
<dbReference type="InterPro" id="IPR015815">
    <property type="entry name" value="HIBADH-related"/>
</dbReference>
<evidence type="ECO:0000256" key="1">
    <source>
        <dbReference type="ARBA" id="ARBA00009080"/>
    </source>
</evidence>
<dbReference type="GO" id="GO:0016491">
    <property type="term" value="F:oxidoreductase activity"/>
    <property type="evidence" value="ECO:0007669"/>
    <property type="project" value="UniProtKB-KW"/>
</dbReference>
<name>A0A3A4KBB8_9NOCA</name>
<evidence type="ECO:0000313" key="7">
    <source>
        <dbReference type="EMBL" id="RJO69471.1"/>
    </source>
</evidence>
<sequence>MTEASDLSIGWIGAGRMGVAMAARLAPGHRVAVWNRTRAKAEPLAELGCVIADEIAELRDRDVVFTMVSTPEVLARVLLGPDGLLADPVLAPRYVVDCSTVSAEASAAVRAACVERGIGFLAAPVSGNAKVVAAGRLALAVSGPREVFDALRPLLLTFGASVTYVGVGEAARLVKICHNLLLGVLTQALAEVTVLAEKGGVARADLLAFLNASVLGSVFTRYKTPAFVELDYTPTFTPTLLRKDFDLGLAAAHDLDVPVPVAALTAQLVQAAVATGRVNEDFAILLDVQARAAGLVLEPEHADVDDGLG</sequence>
<dbReference type="Gene3D" id="3.40.50.720">
    <property type="entry name" value="NAD(P)-binding Rossmann-like Domain"/>
    <property type="match status" value="1"/>
</dbReference>
<dbReference type="RefSeq" id="WP_120044576.1">
    <property type="nucleotide sequence ID" value="NZ_QZFU01000044.1"/>
</dbReference>
<feature type="domain" description="3-hydroxyisobutyrate dehydrogenase-like NAD-binding" evidence="6">
    <location>
        <begin position="171"/>
        <end position="286"/>
    </location>
</feature>
<dbReference type="InterPro" id="IPR029154">
    <property type="entry name" value="HIBADH-like_NADP-bd"/>
</dbReference>
<dbReference type="InterPro" id="IPR006115">
    <property type="entry name" value="6PGDH_NADP-bd"/>
</dbReference>
<dbReference type="SUPFAM" id="SSF48179">
    <property type="entry name" value="6-phosphogluconate dehydrogenase C-terminal domain-like"/>
    <property type="match status" value="1"/>
</dbReference>
<dbReference type="InterPro" id="IPR051265">
    <property type="entry name" value="HIBADH-related_NP60_sf"/>
</dbReference>
<dbReference type="Proteomes" id="UP000266677">
    <property type="component" value="Unassembled WGS sequence"/>
</dbReference>
<feature type="domain" description="6-phosphogluconate dehydrogenase NADP-binding" evidence="5">
    <location>
        <begin position="8"/>
        <end position="166"/>
    </location>
</feature>
<dbReference type="AlphaFoldDB" id="A0A3A4KBB8"/>
<protein>
    <submittedName>
        <fullName evidence="7">NAD(P)-dependent oxidoreductase</fullName>
    </submittedName>
</protein>
<dbReference type="PIRSF" id="PIRSF000103">
    <property type="entry name" value="HIBADH"/>
    <property type="match status" value="1"/>
</dbReference>
<dbReference type="InterPro" id="IPR036291">
    <property type="entry name" value="NAD(P)-bd_dom_sf"/>
</dbReference>
<accession>A0A3A4KBB8</accession>
<keyword evidence="2" id="KW-0560">Oxidoreductase</keyword>
<keyword evidence="8" id="KW-1185">Reference proteome</keyword>
<dbReference type="Gene3D" id="1.10.1040.10">
    <property type="entry name" value="N-(1-d-carboxylethyl)-l-norvaline Dehydrogenase, domain 2"/>
    <property type="match status" value="1"/>
</dbReference>
<evidence type="ECO:0000256" key="4">
    <source>
        <dbReference type="PIRSR" id="PIRSR000103-1"/>
    </source>
</evidence>
<evidence type="ECO:0000313" key="8">
    <source>
        <dbReference type="Proteomes" id="UP000266677"/>
    </source>
</evidence>
<dbReference type="EMBL" id="QZFU01000044">
    <property type="protein sequence ID" value="RJO69471.1"/>
    <property type="molecule type" value="Genomic_DNA"/>
</dbReference>
<evidence type="ECO:0000259" key="6">
    <source>
        <dbReference type="Pfam" id="PF14833"/>
    </source>
</evidence>
<evidence type="ECO:0000256" key="3">
    <source>
        <dbReference type="ARBA" id="ARBA00023027"/>
    </source>
</evidence>
<dbReference type="Pfam" id="PF14833">
    <property type="entry name" value="NAD_binding_11"/>
    <property type="match status" value="1"/>
</dbReference>
<dbReference type="InterPro" id="IPR008927">
    <property type="entry name" value="6-PGluconate_DH-like_C_sf"/>
</dbReference>
<dbReference type="GO" id="GO:0050661">
    <property type="term" value="F:NADP binding"/>
    <property type="evidence" value="ECO:0007669"/>
    <property type="project" value="InterPro"/>
</dbReference>
<gene>
    <name evidence="7" type="ORF">D5S18_30400</name>
</gene>
<dbReference type="OrthoDB" id="3185659at2"/>
<keyword evidence="3" id="KW-0520">NAD</keyword>
<dbReference type="PANTHER" id="PTHR43580">
    <property type="entry name" value="OXIDOREDUCTASE GLYR1-RELATED"/>
    <property type="match status" value="1"/>
</dbReference>
<organism evidence="7 8">
    <name type="scientific">Nocardia panacis</name>
    <dbReference type="NCBI Taxonomy" id="2340916"/>
    <lineage>
        <taxon>Bacteria</taxon>
        <taxon>Bacillati</taxon>
        <taxon>Actinomycetota</taxon>
        <taxon>Actinomycetes</taxon>
        <taxon>Mycobacteriales</taxon>
        <taxon>Nocardiaceae</taxon>
        <taxon>Nocardia</taxon>
    </lineage>
</organism>
<dbReference type="SUPFAM" id="SSF51735">
    <property type="entry name" value="NAD(P)-binding Rossmann-fold domains"/>
    <property type="match status" value="1"/>
</dbReference>